<dbReference type="Gene3D" id="3.40.50.300">
    <property type="entry name" value="P-loop containing nucleotide triphosphate hydrolases"/>
    <property type="match status" value="1"/>
</dbReference>
<proteinExistence type="predicted"/>
<evidence type="ECO:0000313" key="2">
    <source>
        <dbReference type="EMBL" id="VFK44860.1"/>
    </source>
</evidence>
<dbReference type="SMART" id="SM00382">
    <property type="entry name" value="AAA"/>
    <property type="match status" value="1"/>
</dbReference>
<organism evidence="2">
    <name type="scientific">Candidatus Kentrum sp. TC</name>
    <dbReference type="NCBI Taxonomy" id="2126339"/>
    <lineage>
        <taxon>Bacteria</taxon>
        <taxon>Pseudomonadati</taxon>
        <taxon>Pseudomonadota</taxon>
        <taxon>Gammaproteobacteria</taxon>
        <taxon>Candidatus Kentrum</taxon>
    </lineage>
</organism>
<dbReference type="AlphaFoldDB" id="A0A450YTI1"/>
<evidence type="ECO:0000259" key="1">
    <source>
        <dbReference type="SMART" id="SM00382"/>
    </source>
</evidence>
<sequence>MFFVGDFFQPFIQELITAIDTSESFQKLLLIGHRGCGKTTLLNRIAQDPRTRYHLVYFSAREVLNMMEVETVDILLAAYGKVIESMEEDFQKKRLPPQFRALIERGKHKFQLDGKLDINAFFFKFTVESENRAGMRQALWNHMDDPQGKLPQARAEAREKTGKEVLLIIDNLEKPKDGMARKVFIEDSRLLTLPRAKILFTMPLPTYYDPGFIGVSDIAYRSVFIPLVALSDRDGNPLPKNLAEMEQVVSRRIDERLLDKATLRSMVLASGGLLRDLIEFMRMACVRTIVKGRLERRVVIIDQDIAAQVTRDLVNQYTRMFDFPRYWKAAIHVRETKDKEQVDHEDMSFPPHNLFALEYGHPNRIWYDLHPCLGRALDSTVIIIGNRRGGHVSD</sequence>
<dbReference type="InterPro" id="IPR027417">
    <property type="entry name" value="P-loop_NTPase"/>
</dbReference>
<feature type="domain" description="AAA+ ATPase" evidence="1">
    <location>
        <begin position="24"/>
        <end position="259"/>
    </location>
</feature>
<name>A0A450YTI1_9GAMM</name>
<dbReference type="SUPFAM" id="SSF52540">
    <property type="entry name" value="P-loop containing nucleoside triphosphate hydrolases"/>
    <property type="match status" value="1"/>
</dbReference>
<dbReference type="InterPro" id="IPR003593">
    <property type="entry name" value="AAA+_ATPase"/>
</dbReference>
<reference evidence="2" key="1">
    <citation type="submission" date="2019-02" db="EMBL/GenBank/DDBJ databases">
        <authorList>
            <person name="Gruber-Vodicka R. H."/>
            <person name="Seah K. B. B."/>
        </authorList>
    </citation>
    <scope>NUCLEOTIDE SEQUENCE</scope>
    <source>
        <strain evidence="2">BECK_BZ125</strain>
    </source>
</reference>
<protein>
    <recommendedName>
        <fullName evidence="1">AAA+ ATPase domain-containing protein</fullName>
    </recommendedName>
</protein>
<accession>A0A450YTI1</accession>
<gene>
    <name evidence="2" type="ORF">BECKTC1821E_GA0114239_10413</name>
</gene>
<dbReference type="EMBL" id="CAADFT010000041">
    <property type="protein sequence ID" value="VFK44860.1"/>
    <property type="molecule type" value="Genomic_DNA"/>
</dbReference>